<evidence type="ECO:0000313" key="2">
    <source>
        <dbReference type="Proteomes" id="UP000534286"/>
    </source>
</evidence>
<comment type="caution">
    <text evidence="1">The sequence shown here is derived from an EMBL/GenBank/DDBJ whole genome shotgun (WGS) entry which is preliminary data.</text>
</comment>
<dbReference type="AlphaFoldDB" id="A0A7W7RTV8"/>
<reference evidence="1 2" key="1">
    <citation type="submission" date="2020-08" db="EMBL/GenBank/DDBJ databases">
        <title>Sequencing the genomes of 1000 actinobacteria strains.</title>
        <authorList>
            <person name="Klenk H.-P."/>
        </authorList>
    </citation>
    <scope>NUCLEOTIDE SEQUENCE [LARGE SCALE GENOMIC DNA]</scope>
    <source>
        <strain evidence="1 2">DSM 43023</strain>
    </source>
</reference>
<evidence type="ECO:0000313" key="1">
    <source>
        <dbReference type="EMBL" id="MBB4938065.1"/>
    </source>
</evidence>
<sequence>MGERWRADLALWGIPGEIAARAPADPWGHFHCYALPLELP</sequence>
<proteinExistence type="predicted"/>
<gene>
    <name evidence="1" type="ORF">FHR32_002370</name>
</gene>
<accession>A0A7W7RTV8</accession>
<keyword evidence="2" id="KW-1185">Reference proteome</keyword>
<protein>
    <submittedName>
        <fullName evidence="1">Uncharacterized protein</fullName>
    </submittedName>
</protein>
<dbReference type="Proteomes" id="UP000534286">
    <property type="component" value="Unassembled WGS sequence"/>
</dbReference>
<organism evidence="1 2">
    <name type="scientific">Streptosporangium album</name>
    <dbReference type="NCBI Taxonomy" id="47479"/>
    <lineage>
        <taxon>Bacteria</taxon>
        <taxon>Bacillati</taxon>
        <taxon>Actinomycetota</taxon>
        <taxon>Actinomycetes</taxon>
        <taxon>Streptosporangiales</taxon>
        <taxon>Streptosporangiaceae</taxon>
        <taxon>Streptosporangium</taxon>
    </lineage>
</organism>
<name>A0A7W7RTV8_9ACTN</name>
<dbReference type="EMBL" id="JACHJU010000001">
    <property type="protein sequence ID" value="MBB4938065.1"/>
    <property type="molecule type" value="Genomic_DNA"/>
</dbReference>